<dbReference type="Proteomes" id="UP000199113">
    <property type="component" value="Unassembled WGS sequence"/>
</dbReference>
<dbReference type="AlphaFoldDB" id="A0A1I0V977"/>
<reference evidence="2 5" key="2">
    <citation type="submission" date="2017-12" db="EMBL/GenBank/DDBJ databases">
        <title>Pharmacopeia of the Arctic Ocean.</title>
        <authorList>
            <person name="Collins E."/>
            <person name="Ducluzeau A.-L."/>
        </authorList>
    </citation>
    <scope>NUCLEOTIDE SEQUENCE [LARGE SCALE GENOMIC DNA]</scope>
    <source>
        <strain evidence="2 5">DSM 23325</strain>
    </source>
</reference>
<dbReference type="EMBL" id="FOKC01000001">
    <property type="protein sequence ID" value="SFA72939.1"/>
    <property type="molecule type" value="Genomic_DNA"/>
</dbReference>
<keyword evidence="5" id="KW-1185">Reference proteome</keyword>
<gene>
    <name evidence="2" type="ORF">CXG46_16740</name>
    <name evidence="3" type="ORF">SAMN05192575_10163</name>
</gene>
<accession>A0A1I0V977</accession>
<evidence type="ECO:0000313" key="5">
    <source>
        <dbReference type="Proteomes" id="UP000233565"/>
    </source>
</evidence>
<dbReference type="STRING" id="748909.SAMN05192575_10163"/>
<proteinExistence type="inferred from homology"/>
<dbReference type="PANTHER" id="PTHR30327:SF1">
    <property type="entry name" value="UPF0301 PROTEIN YQGE"/>
    <property type="match status" value="1"/>
</dbReference>
<dbReference type="PANTHER" id="PTHR30327">
    <property type="entry name" value="UNCHARACTERIZED PROTEIN YQGE"/>
    <property type="match status" value="1"/>
</dbReference>
<evidence type="ECO:0000313" key="2">
    <source>
        <dbReference type="EMBL" id="PKH37142.1"/>
    </source>
</evidence>
<evidence type="ECO:0000256" key="1">
    <source>
        <dbReference type="ARBA" id="ARBA00009600"/>
    </source>
</evidence>
<name>A0A1I0V977_9ACTN</name>
<dbReference type="OrthoDB" id="9807486at2"/>
<sequence length="188" mass="20088">MMDRMQLASGMLLVATPALQDPNFVDTVVLLLDVNSEGALGVVLNRPSQVPVAEVLEPWGDAVAEPEVLFRGGPVGTDGALAVAALRDPQDVPVGWRPVAGLLGMVDLDTPTELVDGSLTALRVFAGYAGWGAEQLEGEVEEGSWYVVTGEADDAFRVDTSGLRRDVMRRQPGMLAWHVTRPVDPDLN</sequence>
<dbReference type="Proteomes" id="UP000233565">
    <property type="component" value="Unassembled WGS sequence"/>
</dbReference>
<evidence type="ECO:0000313" key="3">
    <source>
        <dbReference type="EMBL" id="SFA72939.1"/>
    </source>
</evidence>
<dbReference type="NCBIfam" id="NF001270">
    <property type="entry name" value="PRK00228.2-2"/>
    <property type="match status" value="1"/>
</dbReference>
<dbReference type="InterPro" id="IPR003774">
    <property type="entry name" value="AlgH-like"/>
</dbReference>
<comment type="similarity">
    <text evidence="1">Belongs to the UPF0301 (AlgH) family.</text>
</comment>
<reference evidence="3" key="1">
    <citation type="submission" date="2016-10" db="EMBL/GenBank/DDBJ databases">
        <authorList>
            <person name="de Groot N.N."/>
        </authorList>
    </citation>
    <scope>NUCLEOTIDE SEQUENCE [LARGE SCALE GENOMIC DNA]</scope>
    <source>
        <strain evidence="3">CGMCC 1.10697</strain>
    </source>
</reference>
<dbReference type="EMBL" id="PJBV01000035">
    <property type="protein sequence ID" value="PKH37142.1"/>
    <property type="molecule type" value="Genomic_DNA"/>
</dbReference>
<dbReference type="Pfam" id="PF02622">
    <property type="entry name" value="DUF179"/>
    <property type="match status" value="1"/>
</dbReference>
<evidence type="ECO:0000313" key="4">
    <source>
        <dbReference type="Proteomes" id="UP000199113"/>
    </source>
</evidence>
<organism evidence="3 4">
    <name type="scientific">Nocardioides alpinus</name>
    <dbReference type="NCBI Taxonomy" id="748909"/>
    <lineage>
        <taxon>Bacteria</taxon>
        <taxon>Bacillati</taxon>
        <taxon>Actinomycetota</taxon>
        <taxon>Actinomycetes</taxon>
        <taxon>Propionibacteriales</taxon>
        <taxon>Nocardioidaceae</taxon>
        <taxon>Nocardioides</taxon>
    </lineage>
</organism>
<dbReference type="GO" id="GO:0005829">
    <property type="term" value="C:cytosol"/>
    <property type="evidence" value="ECO:0007669"/>
    <property type="project" value="TreeGrafter"/>
</dbReference>
<protein>
    <submittedName>
        <fullName evidence="3">Putative transcriptional regulator</fullName>
    </submittedName>
</protein>
<dbReference type="Gene3D" id="3.40.1740.10">
    <property type="entry name" value="VC0467-like"/>
    <property type="match status" value="1"/>
</dbReference>
<dbReference type="SUPFAM" id="SSF143456">
    <property type="entry name" value="VC0467-like"/>
    <property type="match status" value="1"/>
</dbReference>